<sequence>MHWIRVAREYELRIQKKGKIVLKFDGFPKDAFEAIGALVKQFYDVTLEHKEVSTRGYNWGQAEFQDSSLTFTVHNKQAFELPLTEVANTVVSGKSEVSIEFAVPKDVAKRQDALVEVRFYVPGGATEGQVMESGNKRVYRDKDAVDIDDEGDEEGEVSLAAQKAVLDDDGEAVSAATLFCETIKEKSDVGAVTSELICAFADMLCITPRGRFEVDFHAEFFRLRGKTHEYKILYSTITRLLLVPKPDELHYNFVIGLHPPLRQGQTKYPYLVFQFERESEVEMTLNLNEELKEKFSSLQEQYDGPTYQVASDIFSGVVGKKIQTPSPLYKSAQGYSGVKCSLKANEAFLYPLEKSFLSIPKPPIYIPFSEISAVTFSRISSVSTTSTRTFEVKFSLTSGTEYSFSSMAREEHGPLEAFCRNKKISVLNEIGDDGLVVNDDRRKKVDYKDVLDESESEDEDFVAGSDSDVNEEFNEDYSSNSEDGSGSESGSDAGSDDEEKEVKKTIPKKHKKETKDAPKKRQKKEKKEGPKRAMTSFLYFCRDYRGKIKEKNPGMSLGEIGKELGIQWKNVSAEEKQIYEDLANQDKERYQRELKEFKSGGAVKKEKQEEKKAAPKKADVKSEEFVVSDDDDDF</sequence>
<reference evidence="13" key="1">
    <citation type="submission" date="2020-05" db="EMBL/GenBank/DDBJ databases">
        <title>Phylogenomic resolution of chytrid fungi.</title>
        <authorList>
            <person name="Stajich J.E."/>
            <person name="Amses K."/>
            <person name="Simmons R."/>
            <person name="Seto K."/>
            <person name="Myers J."/>
            <person name="Bonds A."/>
            <person name="Quandt C.A."/>
            <person name="Barry K."/>
            <person name="Liu P."/>
            <person name="Grigoriev I."/>
            <person name="Longcore J.E."/>
            <person name="James T.Y."/>
        </authorList>
    </citation>
    <scope>NUCLEOTIDE SEQUENCE</scope>
    <source>
        <strain evidence="13">PLAUS21</strain>
    </source>
</reference>
<dbReference type="SMART" id="SM00398">
    <property type="entry name" value="HMG"/>
    <property type="match status" value="1"/>
</dbReference>
<feature type="DNA-binding region" description="HMG box" evidence="9">
    <location>
        <begin position="530"/>
        <end position="598"/>
    </location>
</feature>
<dbReference type="InterPro" id="IPR024954">
    <property type="entry name" value="SSRP1_DD"/>
</dbReference>
<keyword evidence="9" id="KW-0238">DNA-binding</keyword>
<evidence type="ECO:0000256" key="2">
    <source>
        <dbReference type="ARBA" id="ARBA00022454"/>
    </source>
</evidence>
<dbReference type="GO" id="GO:0042393">
    <property type="term" value="F:histone binding"/>
    <property type="evidence" value="ECO:0007669"/>
    <property type="project" value="TreeGrafter"/>
</dbReference>
<evidence type="ECO:0000313" key="14">
    <source>
        <dbReference type="Proteomes" id="UP001210925"/>
    </source>
</evidence>
<dbReference type="InterPro" id="IPR009071">
    <property type="entry name" value="HMG_box_dom"/>
</dbReference>
<keyword evidence="2 10" id="KW-0158">Chromosome</keyword>
<dbReference type="Pfam" id="PF00505">
    <property type="entry name" value="HMG_box"/>
    <property type="match status" value="1"/>
</dbReference>
<dbReference type="Pfam" id="PF17292">
    <property type="entry name" value="POB3_N"/>
    <property type="match status" value="1"/>
</dbReference>
<organism evidence="13 14">
    <name type="scientific">Boothiomyces macroporosus</name>
    <dbReference type="NCBI Taxonomy" id="261099"/>
    <lineage>
        <taxon>Eukaryota</taxon>
        <taxon>Fungi</taxon>
        <taxon>Fungi incertae sedis</taxon>
        <taxon>Chytridiomycota</taxon>
        <taxon>Chytridiomycota incertae sedis</taxon>
        <taxon>Chytridiomycetes</taxon>
        <taxon>Rhizophydiales</taxon>
        <taxon>Terramycetaceae</taxon>
        <taxon>Boothiomyces</taxon>
    </lineage>
</organism>
<dbReference type="Gene3D" id="1.10.30.10">
    <property type="entry name" value="High mobility group box domain"/>
    <property type="match status" value="1"/>
</dbReference>
<keyword evidence="6 10" id="KW-0804">Transcription</keyword>
<dbReference type="InterPro" id="IPR048993">
    <property type="entry name" value="SSRP1-like_PH1"/>
</dbReference>
<keyword evidence="14" id="KW-1185">Reference proteome</keyword>
<keyword evidence="5 10" id="KW-0805">Transcription regulation</keyword>
<dbReference type="PRINTS" id="PR00887">
    <property type="entry name" value="SSRCOGNITION"/>
</dbReference>
<dbReference type="CDD" id="cd13230">
    <property type="entry name" value="PH1_SSRP1-like"/>
    <property type="match status" value="1"/>
</dbReference>
<dbReference type="Pfam" id="PF08512">
    <property type="entry name" value="Rttp106-like_middle"/>
    <property type="match status" value="1"/>
</dbReference>
<feature type="compositionally biased region" description="Acidic residues" evidence="11">
    <location>
        <begin position="452"/>
        <end position="461"/>
    </location>
</feature>
<feature type="region of interest" description="Disordered" evidence="11">
    <location>
        <begin position="448"/>
        <end position="531"/>
    </location>
</feature>
<keyword evidence="7 10" id="KW-0234">DNA repair</keyword>
<dbReference type="AlphaFoldDB" id="A0AAD5UBN4"/>
<dbReference type="GO" id="GO:0003677">
    <property type="term" value="F:DNA binding"/>
    <property type="evidence" value="ECO:0007669"/>
    <property type="project" value="UniProtKB-UniRule"/>
</dbReference>
<dbReference type="InterPro" id="IPR035417">
    <property type="entry name" value="SSRP1/POB3_N"/>
</dbReference>
<evidence type="ECO:0000256" key="4">
    <source>
        <dbReference type="ARBA" id="ARBA00022763"/>
    </source>
</evidence>
<evidence type="ECO:0000256" key="7">
    <source>
        <dbReference type="ARBA" id="ARBA00023204"/>
    </source>
</evidence>
<dbReference type="Pfam" id="PF21103">
    <property type="entry name" value="PH1_SSRP1-like"/>
    <property type="match status" value="1"/>
</dbReference>
<dbReference type="Pfam" id="PF03531">
    <property type="entry name" value="SSrecog"/>
    <property type="match status" value="1"/>
</dbReference>
<protein>
    <recommendedName>
        <fullName evidence="10">FACT complex subunit POB3</fullName>
    </recommendedName>
</protein>
<dbReference type="InterPro" id="IPR011993">
    <property type="entry name" value="PH-like_dom_sf"/>
</dbReference>
<dbReference type="InterPro" id="IPR050454">
    <property type="entry name" value="RTT106/SSRP1_HistChap/FACT"/>
</dbReference>
<feature type="region of interest" description="Disordered" evidence="11">
    <location>
        <begin position="601"/>
        <end position="634"/>
    </location>
</feature>
<dbReference type="Gene3D" id="2.30.29.30">
    <property type="entry name" value="Pleckstrin-homology domain (PH domain)/Phosphotyrosine-binding domain (PTB)"/>
    <property type="match status" value="2"/>
</dbReference>
<proteinExistence type="inferred from homology"/>
<dbReference type="FunFam" id="2.30.29.150:FF:000001">
    <property type="entry name" value="Fact complex subunit ssrp1"/>
    <property type="match status" value="1"/>
</dbReference>
<feature type="compositionally biased region" description="Low complexity" evidence="11">
    <location>
        <begin position="476"/>
        <end position="493"/>
    </location>
</feature>
<comment type="function">
    <text evidence="10">Component of the FACT complex, a general chromatin factor that acts to reorganize nucleosomes. The FACT complex is involved in multiple processes that require DNA as a template such as mRNA elongation, DNA replication and DNA repair. During transcription elongation the FACT complex acts as a histone chaperone that both destabilizes and restores nucleosomal structure. It facilitates the passage of RNA polymerase II and transcription by promoting the dissociation of one histone H2A-H2B dimer from the nucleosome, then subsequently promotes the reestablishment of the nucleosome following the passage of RNA polymerase II.</text>
</comment>
<dbReference type="PANTHER" id="PTHR45849:SF1">
    <property type="entry name" value="FACT COMPLEX SUBUNIT SSRP1"/>
    <property type="match status" value="1"/>
</dbReference>
<evidence type="ECO:0000256" key="11">
    <source>
        <dbReference type="SAM" id="MobiDB-lite"/>
    </source>
</evidence>
<comment type="subcellular location">
    <subcellularLocation>
        <location evidence="10">Nucleus</location>
    </subcellularLocation>
    <subcellularLocation>
        <location evidence="10">Chromosome</location>
    </subcellularLocation>
</comment>
<evidence type="ECO:0000259" key="12">
    <source>
        <dbReference type="PROSITE" id="PS50118"/>
    </source>
</evidence>
<dbReference type="SUPFAM" id="SSF50729">
    <property type="entry name" value="PH domain-like"/>
    <property type="match status" value="1"/>
</dbReference>
<dbReference type="SUPFAM" id="SSF47095">
    <property type="entry name" value="HMG-box"/>
    <property type="match status" value="1"/>
</dbReference>
<dbReference type="PANTHER" id="PTHR45849">
    <property type="entry name" value="FACT COMPLEX SUBUNIT SSRP1"/>
    <property type="match status" value="1"/>
</dbReference>
<dbReference type="PROSITE" id="PS50118">
    <property type="entry name" value="HMG_BOX_2"/>
    <property type="match status" value="1"/>
</dbReference>
<dbReference type="Gene3D" id="2.30.29.220">
    <property type="entry name" value="Structure-specific recognition protein (SSRP1)"/>
    <property type="match status" value="1"/>
</dbReference>
<evidence type="ECO:0000256" key="5">
    <source>
        <dbReference type="ARBA" id="ARBA00023015"/>
    </source>
</evidence>
<comment type="caution">
    <text evidence="13">The sequence shown here is derived from an EMBL/GenBank/DDBJ whole genome shotgun (WGS) entry which is preliminary data.</text>
</comment>
<keyword evidence="4 10" id="KW-0227">DNA damage</keyword>
<dbReference type="InterPro" id="IPR000969">
    <property type="entry name" value="SSRP1/POB3"/>
</dbReference>
<evidence type="ECO:0000256" key="1">
    <source>
        <dbReference type="ARBA" id="ARBA00010060"/>
    </source>
</evidence>
<feature type="compositionally biased region" description="Basic and acidic residues" evidence="11">
    <location>
        <begin position="513"/>
        <end position="531"/>
    </location>
</feature>
<dbReference type="Proteomes" id="UP001210925">
    <property type="component" value="Unassembled WGS sequence"/>
</dbReference>
<keyword evidence="3 10" id="KW-0235">DNA replication</keyword>
<dbReference type="SMART" id="SM01287">
    <property type="entry name" value="Rtt106"/>
    <property type="match status" value="1"/>
</dbReference>
<evidence type="ECO:0000256" key="10">
    <source>
        <dbReference type="RuleBase" id="RU364013"/>
    </source>
</evidence>
<dbReference type="GO" id="GO:0006260">
    <property type="term" value="P:DNA replication"/>
    <property type="evidence" value="ECO:0007669"/>
    <property type="project" value="UniProtKB-KW"/>
</dbReference>
<keyword evidence="8 9" id="KW-0539">Nucleus</keyword>
<evidence type="ECO:0000256" key="8">
    <source>
        <dbReference type="ARBA" id="ARBA00023242"/>
    </source>
</evidence>
<feature type="compositionally biased region" description="Basic and acidic residues" evidence="11">
    <location>
        <begin position="601"/>
        <end position="624"/>
    </location>
</feature>
<dbReference type="EMBL" id="JADGKB010000113">
    <property type="protein sequence ID" value="KAJ3253307.1"/>
    <property type="molecule type" value="Genomic_DNA"/>
</dbReference>
<gene>
    <name evidence="13" type="primary">POB3</name>
    <name evidence="13" type="ORF">HK103_000748</name>
</gene>
<feature type="domain" description="HMG box" evidence="12">
    <location>
        <begin position="530"/>
        <end position="598"/>
    </location>
</feature>
<name>A0AAD5UBN4_9FUNG</name>
<evidence type="ECO:0000313" key="13">
    <source>
        <dbReference type="EMBL" id="KAJ3253307.1"/>
    </source>
</evidence>
<evidence type="ECO:0000256" key="6">
    <source>
        <dbReference type="ARBA" id="ARBA00023163"/>
    </source>
</evidence>
<dbReference type="InterPro" id="IPR036910">
    <property type="entry name" value="HMG_box_dom_sf"/>
</dbReference>
<dbReference type="GO" id="GO:0035101">
    <property type="term" value="C:FACT complex"/>
    <property type="evidence" value="ECO:0007669"/>
    <property type="project" value="TreeGrafter"/>
</dbReference>
<dbReference type="GO" id="GO:0031491">
    <property type="term" value="F:nucleosome binding"/>
    <property type="evidence" value="ECO:0007669"/>
    <property type="project" value="TreeGrafter"/>
</dbReference>
<dbReference type="Gene3D" id="2.30.29.150">
    <property type="match status" value="1"/>
</dbReference>
<evidence type="ECO:0000256" key="3">
    <source>
        <dbReference type="ARBA" id="ARBA00022705"/>
    </source>
</evidence>
<evidence type="ECO:0000256" key="9">
    <source>
        <dbReference type="PROSITE-ProRule" id="PRU00267"/>
    </source>
</evidence>
<comment type="similarity">
    <text evidence="1 10">Belongs to the SSRP1 family.</text>
</comment>
<dbReference type="CDD" id="cd13231">
    <property type="entry name" value="PH2_SSRP1-like"/>
    <property type="match status" value="1"/>
</dbReference>
<dbReference type="GO" id="GO:0006281">
    <property type="term" value="P:DNA repair"/>
    <property type="evidence" value="ECO:0007669"/>
    <property type="project" value="UniProtKB-KW"/>
</dbReference>
<dbReference type="InterPro" id="IPR013719">
    <property type="entry name" value="RTT106/SPT16-like_middle_dom"/>
</dbReference>
<dbReference type="InterPro" id="IPR038167">
    <property type="entry name" value="SSRP1_sf"/>
</dbReference>
<accession>A0AAD5UBN4</accession>